<dbReference type="EMBL" id="BMWH01000044">
    <property type="protein sequence ID" value="GHA16528.1"/>
    <property type="molecule type" value="Genomic_DNA"/>
</dbReference>
<reference evidence="2" key="2">
    <citation type="submission" date="2020-09" db="EMBL/GenBank/DDBJ databases">
        <authorList>
            <person name="Sun Q."/>
            <person name="Ohkuma M."/>
        </authorList>
    </citation>
    <scope>NUCLEOTIDE SEQUENCE</scope>
    <source>
        <strain evidence="2">JCM 5016</strain>
    </source>
</reference>
<protein>
    <submittedName>
        <fullName evidence="2">Uncharacterized protein</fullName>
    </submittedName>
</protein>
<organism evidence="2 3">
    <name type="scientific">Streptomyces echinoruber</name>
    <dbReference type="NCBI Taxonomy" id="68898"/>
    <lineage>
        <taxon>Bacteria</taxon>
        <taxon>Bacillati</taxon>
        <taxon>Actinomycetota</taxon>
        <taxon>Actinomycetes</taxon>
        <taxon>Kitasatosporales</taxon>
        <taxon>Streptomycetaceae</taxon>
        <taxon>Streptomyces</taxon>
    </lineage>
</organism>
<dbReference type="AlphaFoldDB" id="A0A918VRK1"/>
<evidence type="ECO:0000313" key="2">
    <source>
        <dbReference type="EMBL" id="GHA16528.1"/>
    </source>
</evidence>
<feature type="compositionally biased region" description="Low complexity" evidence="1">
    <location>
        <begin position="45"/>
        <end position="62"/>
    </location>
</feature>
<sequence length="106" mass="10751">MGVPEGDLPRKAAGMAVEQLVQGPYQLGTQRVTHGVTHASRSNRTGNGHAGATTAGDAATPGVSTEGLGSAIKDQCGENPLGDFLAFRRARTDRPDGPDGTGRAGP</sequence>
<feature type="region of interest" description="Disordered" evidence="1">
    <location>
        <begin position="87"/>
        <end position="106"/>
    </location>
</feature>
<proteinExistence type="predicted"/>
<name>A0A918VRK1_9ACTN</name>
<reference evidence="2" key="1">
    <citation type="journal article" date="2014" name="Int. J. Syst. Evol. Microbiol.">
        <title>Complete genome sequence of Corynebacterium casei LMG S-19264T (=DSM 44701T), isolated from a smear-ripened cheese.</title>
        <authorList>
            <consortium name="US DOE Joint Genome Institute (JGI-PGF)"/>
            <person name="Walter F."/>
            <person name="Albersmeier A."/>
            <person name="Kalinowski J."/>
            <person name="Ruckert C."/>
        </authorList>
    </citation>
    <scope>NUCLEOTIDE SEQUENCE</scope>
    <source>
        <strain evidence="2">JCM 5016</strain>
    </source>
</reference>
<dbReference type="Proteomes" id="UP000623010">
    <property type="component" value="Unassembled WGS sequence"/>
</dbReference>
<feature type="region of interest" description="Disordered" evidence="1">
    <location>
        <begin position="33"/>
        <end position="80"/>
    </location>
</feature>
<evidence type="ECO:0000313" key="3">
    <source>
        <dbReference type="Proteomes" id="UP000623010"/>
    </source>
</evidence>
<keyword evidence="3" id="KW-1185">Reference proteome</keyword>
<accession>A0A918VRK1</accession>
<gene>
    <name evidence="2" type="ORF">GCM10010389_63780</name>
</gene>
<comment type="caution">
    <text evidence="2">The sequence shown here is derived from an EMBL/GenBank/DDBJ whole genome shotgun (WGS) entry which is preliminary data.</text>
</comment>
<evidence type="ECO:0000256" key="1">
    <source>
        <dbReference type="SAM" id="MobiDB-lite"/>
    </source>
</evidence>